<feature type="transmembrane region" description="Helical" evidence="1">
    <location>
        <begin position="212"/>
        <end position="233"/>
    </location>
</feature>
<evidence type="ECO:0000259" key="2">
    <source>
        <dbReference type="Pfam" id="PF03599"/>
    </source>
</evidence>
<dbReference type="STRING" id="1121409.SAMN02745124_03964"/>
<evidence type="ECO:0000313" key="4">
    <source>
        <dbReference type="Proteomes" id="UP000184139"/>
    </source>
</evidence>
<gene>
    <name evidence="3" type="ORF">SAMN02745124_03964</name>
</gene>
<accession>A0A1M5YF57</accession>
<feature type="transmembrane region" description="Helical" evidence="1">
    <location>
        <begin position="245"/>
        <end position="264"/>
    </location>
</feature>
<sequence length="329" mass="35471">MPQVATRPDRHDRLGAFLTRLGPIRNHYKVVPGLYAVGTPTAEAPVLVTGNYKLSFDALRFSLTGIDAWILVVDTRGVNVWCAAGKGTFSTAEIVHSVKHTRLADFISHRRLIVPQLGATGVSASEVKKGCGFSVIYGPIKADDLPAFLKQGESAGEAMRTVTFPLKERLVLIPVELYLQLKQLALIMVIGFVISGVSPEIFSLSAAWRRGLLLFAATVIGMVCGSALVPALLPWLPGRQFWIKGLWPSLLAGTALLLSTAVPPAPVDQIALLLWIVAVSSFQAMNFTGCTPYTSPSGVEFEMRRGVPLQILLAVAATLLWLASPFLNT</sequence>
<keyword evidence="1" id="KW-0812">Transmembrane</keyword>
<feature type="domain" description="CO dehydrogenase/acetyl-CoA synthase delta subunit TIM barrel" evidence="2">
    <location>
        <begin position="29"/>
        <end position="139"/>
    </location>
</feature>
<organism evidence="3 4">
    <name type="scientific">Desulfofustis glycolicus DSM 9705</name>
    <dbReference type="NCBI Taxonomy" id="1121409"/>
    <lineage>
        <taxon>Bacteria</taxon>
        <taxon>Pseudomonadati</taxon>
        <taxon>Thermodesulfobacteriota</taxon>
        <taxon>Desulfobulbia</taxon>
        <taxon>Desulfobulbales</taxon>
        <taxon>Desulfocapsaceae</taxon>
        <taxon>Desulfofustis</taxon>
    </lineage>
</organism>
<dbReference type="InterPro" id="IPR016041">
    <property type="entry name" value="Ac-CoA_synth_d_su_TIM-brl"/>
</dbReference>
<dbReference type="NCBIfam" id="NF040863">
    <property type="entry name" value="HgcA_corrinoid"/>
    <property type="match status" value="1"/>
</dbReference>
<feature type="transmembrane region" description="Helical" evidence="1">
    <location>
        <begin position="270"/>
        <end position="288"/>
    </location>
</feature>
<keyword evidence="4" id="KW-1185">Reference proteome</keyword>
<keyword evidence="1" id="KW-1133">Transmembrane helix</keyword>
<keyword evidence="1" id="KW-0472">Membrane</keyword>
<dbReference type="EMBL" id="FQXS01000035">
    <property type="protein sequence ID" value="SHI10616.1"/>
    <property type="molecule type" value="Genomic_DNA"/>
</dbReference>
<dbReference type="Pfam" id="PF03599">
    <property type="entry name" value="CdhD"/>
    <property type="match status" value="1"/>
</dbReference>
<feature type="transmembrane region" description="Helical" evidence="1">
    <location>
        <begin position="184"/>
        <end position="206"/>
    </location>
</feature>
<dbReference type="OrthoDB" id="2079583at2"/>
<dbReference type="Gene3D" id="3.40.50.11600">
    <property type="match status" value="1"/>
</dbReference>
<reference evidence="3 4" key="1">
    <citation type="submission" date="2016-11" db="EMBL/GenBank/DDBJ databases">
        <authorList>
            <person name="Jaros S."/>
            <person name="Januszkiewicz K."/>
            <person name="Wedrychowicz H."/>
        </authorList>
    </citation>
    <scope>NUCLEOTIDE SEQUENCE [LARGE SCALE GENOMIC DNA]</scope>
    <source>
        <strain evidence="3 4">DSM 9705</strain>
    </source>
</reference>
<feature type="transmembrane region" description="Helical" evidence="1">
    <location>
        <begin position="309"/>
        <end position="327"/>
    </location>
</feature>
<dbReference type="Proteomes" id="UP000184139">
    <property type="component" value="Unassembled WGS sequence"/>
</dbReference>
<dbReference type="AlphaFoldDB" id="A0A1M5YF57"/>
<evidence type="ECO:0000313" key="3">
    <source>
        <dbReference type="EMBL" id="SHI10616.1"/>
    </source>
</evidence>
<evidence type="ECO:0000256" key="1">
    <source>
        <dbReference type="SAM" id="Phobius"/>
    </source>
</evidence>
<name>A0A1M5YF57_9BACT</name>
<protein>
    <submittedName>
        <fullName evidence="3">CO dehydrogenase/acetyl-CoA synthase delta subunit</fullName>
    </submittedName>
</protein>
<proteinExistence type="predicted"/>